<evidence type="ECO:0000313" key="2">
    <source>
        <dbReference type="EMBL" id="MCX2977005.1"/>
    </source>
</evidence>
<evidence type="ECO:0000256" key="1">
    <source>
        <dbReference type="SAM" id="Phobius"/>
    </source>
</evidence>
<dbReference type="Proteomes" id="UP001143304">
    <property type="component" value="Unassembled WGS sequence"/>
</dbReference>
<gene>
    <name evidence="2" type="ORF">EYC82_06525</name>
</gene>
<keyword evidence="1" id="KW-0812">Transmembrane</keyword>
<evidence type="ECO:0000313" key="3">
    <source>
        <dbReference type="Proteomes" id="UP001143304"/>
    </source>
</evidence>
<protein>
    <recommendedName>
        <fullName evidence="4">Transmembrane protein (PGPGW)</fullName>
    </recommendedName>
</protein>
<reference evidence="2" key="1">
    <citation type="submission" date="2019-02" db="EMBL/GenBank/DDBJ databases">
        <authorList>
            <person name="Li S.-H."/>
        </authorList>
    </citation>
    <scope>NUCLEOTIDE SEQUENCE</scope>
    <source>
        <strain evidence="2">IMCC11814</strain>
    </source>
</reference>
<keyword evidence="1" id="KW-1133">Transmembrane helix</keyword>
<keyword evidence="1" id="KW-0472">Membrane</keyword>
<accession>A0ABT3T403</accession>
<proteinExistence type="predicted"/>
<keyword evidence="3" id="KW-1185">Reference proteome</keyword>
<name>A0ABT3T403_9GAMM</name>
<feature type="transmembrane region" description="Helical" evidence="1">
    <location>
        <begin position="57"/>
        <end position="82"/>
    </location>
</feature>
<dbReference type="EMBL" id="SHNO01000001">
    <property type="protein sequence ID" value="MCX2977005.1"/>
    <property type="molecule type" value="Genomic_DNA"/>
</dbReference>
<comment type="caution">
    <text evidence="2">The sequence shown here is derived from an EMBL/GenBank/DDBJ whole genome shotgun (WGS) entry which is preliminary data.</text>
</comment>
<evidence type="ECO:0008006" key="4">
    <source>
        <dbReference type="Google" id="ProtNLM"/>
    </source>
</evidence>
<feature type="transmembrane region" description="Helical" evidence="1">
    <location>
        <begin position="12"/>
        <end position="36"/>
    </location>
</feature>
<organism evidence="2 3">
    <name type="scientific">Candidatus Marimicrobium litorale</name>
    <dbReference type="NCBI Taxonomy" id="2518991"/>
    <lineage>
        <taxon>Bacteria</taxon>
        <taxon>Pseudomonadati</taxon>
        <taxon>Pseudomonadota</taxon>
        <taxon>Gammaproteobacteria</taxon>
        <taxon>Cellvibrionales</taxon>
        <taxon>Halieaceae</taxon>
        <taxon>Marimicrobium</taxon>
    </lineage>
</organism>
<sequence>MEILSEWHSVLLWASGLSLLAALATLAGVPWVVVRLPRDYFTRPRREVWRLPSSRPFVGLALAILKNLLGLVLVILGLIMLVTPGQGLATLLIGFLLMNFPGKFHVEQWLVSRSGVMKGLNWLRLRQGKPPFDEPAAERDH</sequence>